<gene>
    <name evidence="1" type="ORF">OG515_37035</name>
</gene>
<geneLocation type="plasmid" evidence="1 2">
    <name>unnamed1</name>
</geneLocation>
<protein>
    <submittedName>
        <fullName evidence="1">Uncharacterized protein</fullName>
    </submittedName>
</protein>
<dbReference type="RefSeq" id="WP_329404857.1">
    <property type="nucleotide sequence ID" value="NZ_CP109020.1"/>
</dbReference>
<keyword evidence="1" id="KW-0614">Plasmid</keyword>
<dbReference type="EMBL" id="CP109020">
    <property type="protein sequence ID" value="WUT87874.1"/>
    <property type="molecule type" value="Genomic_DNA"/>
</dbReference>
<dbReference type="InterPro" id="IPR036188">
    <property type="entry name" value="FAD/NAD-bd_sf"/>
</dbReference>
<dbReference type="Gene3D" id="3.50.50.60">
    <property type="entry name" value="FAD/NAD(P)-binding domain"/>
    <property type="match status" value="1"/>
</dbReference>
<dbReference type="Gene3D" id="3.30.9.100">
    <property type="match status" value="1"/>
</dbReference>
<dbReference type="PANTHER" id="PTHR43422">
    <property type="entry name" value="THIAMINE THIAZOLE SYNTHASE"/>
    <property type="match status" value="1"/>
</dbReference>
<reference evidence="1" key="1">
    <citation type="submission" date="2022-10" db="EMBL/GenBank/DDBJ databases">
        <title>The complete genomes of actinobacterial strains from the NBC collection.</title>
        <authorList>
            <person name="Joergensen T.S."/>
            <person name="Alvarez Arevalo M."/>
            <person name="Sterndorff E.B."/>
            <person name="Faurdal D."/>
            <person name="Vuksanovic O."/>
            <person name="Mourched A.-S."/>
            <person name="Charusanti P."/>
            <person name="Shaw S."/>
            <person name="Blin K."/>
            <person name="Weber T."/>
        </authorList>
    </citation>
    <scope>NUCLEOTIDE SEQUENCE</scope>
    <source>
        <strain evidence="1">NBC_00668</strain>
        <plasmid evidence="1">unnamed1</plasmid>
    </source>
</reference>
<dbReference type="PANTHER" id="PTHR43422:SF3">
    <property type="entry name" value="THIAMINE THIAZOLE SYNTHASE"/>
    <property type="match status" value="1"/>
</dbReference>
<dbReference type="Proteomes" id="UP001432060">
    <property type="component" value="Plasmid unnamed1"/>
</dbReference>
<evidence type="ECO:0000313" key="2">
    <source>
        <dbReference type="Proteomes" id="UP001432060"/>
    </source>
</evidence>
<proteinExistence type="predicted"/>
<organism evidence="1 2">
    <name type="scientific">Streptomyces melanogenes</name>
    <dbReference type="NCBI Taxonomy" id="67326"/>
    <lineage>
        <taxon>Bacteria</taxon>
        <taxon>Bacillati</taxon>
        <taxon>Actinomycetota</taxon>
        <taxon>Actinomycetes</taxon>
        <taxon>Kitasatosporales</taxon>
        <taxon>Streptomycetaceae</taxon>
        <taxon>Streptomyces</taxon>
    </lineage>
</organism>
<keyword evidence="2" id="KW-1185">Reference proteome</keyword>
<dbReference type="SUPFAM" id="SSF51905">
    <property type="entry name" value="FAD/NAD(P)-binding domain"/>
    <property type="match status" value="1"/>
</dbReference>
<accession>A0ABZ1XWI3</accession>
<evidence type="ECO:0000313" key="1">
    <source>
        <dbReference type="EMBL" id="WUT87874.1"/>
    </source>
</evidence>
<name>A0ABZ1XWI3_9ACTN</name>
<sequence>MRRAAVLGGSVAGLLAARVLSEYADEVVVLEPDDLAEHGTGRGAPQRDQLHAVLAMGHVQLERWFPGITAELIGGGAHLGEGPEAVRFFVDGVLKAPVPHLRMLGATRPFIEQHIRRRVLALPNVVVRRERAYDLLFSGRRVCGVRSSAVTDTSSPTSDTVEAALVVDAMGRSSRLATWLERGGWEPPPSDRMTVDLGYATASFHRGDELPGTVIAHSMPGPASAYLPARCEPGALAAVEGDRWSVVLAGYVDHRPGRDPQEFLTRMRRCVAPLREVAERCAMDGDVRTFHFPESRRRRFTQLTRFPGGLVAVGDSVASVNPIYGQGLTLATLQASSLSAHLRTGADPHAPAWGYFRRVRTVVDAAWQLSTTADLAQPHVTGPYLRGYRLMRWAGDRITSASVLDTRVNETFTDVVNMRARPRALTRPSLLLRAARVLAAR</sequence>